<dbReference type="RefSeq" id="WP_097054483.1">
    <property type="nucleotide sequence ID" value="NZ_OCMF01000001.1"/>
</dbReference>
<feature type="transmembrane region" description="Helical" evidence="1">
    <location>
        <begin position="188"/>
        <end position="208"/>
    </location>
</feature>
<evidence type="ECO:0000313" key="4">
    <source>
        <dbReference type="Proteomes" id="UP000219193"/>
    </source>
</evidence>
<dbReference type="Proteomes" id="UP000219193">
    <property type="component" value="Unassembled WGS sequence"/>
</dbReference>
<dbReference type="InterPro" id="IPR042150">
    <property type="entry name" value="MmRce1-like"/>
</dbReference>
<keyword evidence="1" id="KW-1133">Transmembrane helix</keyword>
<feature type="transmembrane region" description="Helical" evidence="1">
    <location>
        <begin position="112"/>
        <end position="135"/>
    </location>
</feature>
<reference evidence="4" key="1">
    <citation type="submission" date="2017-09" db="EMBL/GenBank/DDBJ databases">
        <authorList>
            <person name="Varghese N."/>
            <person name="Submissions S."/>
        </authorList>
    </citation>
    <scope>NUCLEOTIDE SEQUENCE [LARGE SCALE GENOMIC DNA]</scope>
    <source>
        <strain evidence="4">CGMCC 1.12641</strain>
    </source>
</reference>
<keyword evidence="1" id="KW-0812">Transmembrane</keyword>
<name>A0A285X2T7_9FLAO</name>
<dbReference type="AlphaFoldDB" id="A0A285X2T7"/>
<dbReference type="PANTHER" id="PTHR35797:SF1">
    <property type="entry name" value="PROTEASE"/>
    <property type="match status" value="1"/>
</dbReference>
<accession>A0A285X2T7</accession>
<feature type="domain" description="CAAX prenyl protease 2/Lysostaphin resistance protein A-like" evidence="2">
    <location>
        <begin position="122"/>
        <end position="227"/>
    </location>
</feature>
<evidence type="ECO:0000313" key="3">
    <source>
        <dbReference type="EMBL" id="SOC78679.1"/>
    </source>
</evidence>
<dbReference type="OrthoDB" id="9777755at2"/>
<feature type="transmembrane region" description="Helical" evidence="1">
    <location>
        <begin position="34"/>
        <end position="55"/>
    </location>
</feature>
<gene>
    <name evidence="3" type="ORF">SAMN06296241_0191</name>
</gene>
<dbReference type="InterPro" id="IPR003675">
    <property type="entry name" value="Rce1/LyrA-like_dom"/>
</dbReference>
<dbReference type="Pfam" id="PF02517">
    <property type="entry name" value="Rce1-like"/>
    <property type="match status" value="1"/>
</dbReference>
<feature type="transmembrane region" description="Helical" evidence="1">
    <location>
        <begin position="239"/>
        <end position="257"/>
    </location>
</feature>
<sequence>MKTAKKTRTFLSLSFLFSWLVWGGMLMFPISAQFFIPLLFLGAFGPSLVAIYMVQTSRDSRVIKGFWLRVVDIRRIGWKWLLLIFLIFPLILLVGYSFLFLLGEELPNFSSYFSGLVDFEAVAFFLIFMMLGGPLAEELGWRGYILDPLQEKWGRLGGSIMVGSFWVLWHLPLFFIEGTSQFEKGFGITFWSWALQIMVLSVIFTWVYNHTQKSILAAVLLHFMANFAYPLDLDVKGEVVFSLVRLLVTLPIILSWYKGSPAKEKIVARFNLS</sequence>
<dbReference type="GO" id="GO:0004175">
    <property type="term" value="F:endopeptidase activity"/>
    <property type="evidence" value="ECO:0007669"/>
    <property type="project" value="UniProtKB-ARBA"/>
</dbReference>
<proteinExistence type="predicted"/>
<evidence type="ECO:0000259" key="2">
    <source>
        <dbReference type="Pfam" id="PF02517"/>
    </source>
</evidence>
<evidence type="ECO:0000256" key="1">
    <source>
        <dbReference type="SAM" id="Phobius"/>
    </source>
</evidence>
<feature type="transmembrane region" description="Helical" evidence="1">
    <location>
        <begin position="156"/>
        <end position="176"/>
    </location>
</feature>
<organism evidence="3 4">
    <name type="scientific">Salinimicrobium sediminis</name>
    <dbReference type="NCBI Taxonomy" id="1343891"/>
    <lineage>
        <taxon>Bacteria</taxon>
        <taxon>Pseudomonadati</taxon>
        <taxon>Bacteroidota</taxon>
        <taxon>Flavobacteriia</taxon>
        <taxon>Flavobacteriales</taxon>
        <taxon>Flavobacteriaceae</taxon>
        <taxon>Salinimicrobium</taxon>
    </lineage>
</organism>
<feature type="transmembrane region" description="Helical" evidence="1">
    <location>
        <begin position="9"/>
        <end position="28"/>
    </location>
</feature>
<feature type="transmembrane region" description="Helical" evidence="1">
    <location>
        <begin position="76"/>
        <end position="100"/>
    </location>
</feature>
<feature type="transmembrane region" description="Helical" evidence="1">
    <location>
        <begin position="215"/>
        <end position="233"/>
    </location>
</feature>
<dbReference type="PANTHER" id="PTHR35797">
    <property type="entry name" value="PROTEASE-RELATED"/>
    <property type="match status" value="1"/>
</dbReference>
<keyword evidence="4" id="KW-1185">Reference proteome</keyword>
<protein>
    <recommendedName>
        <fullName evidence="2">CAAX prenyl protease 2/Lysostaphin resistance protein A-like domain-containing protein</fullName>
    </recommendedName>
</protein>
<keyword evidence="1" id="KW-0472">Membrane</keyword>
<dbReference type="GO" id="GO:0080120">
    <property type="term" value="P:CAAX-box protein maturation"/>
    <property type="evidence" value="ECO:0007669"/>
    <property type="project" value="UniProtKB-ARBA"/>
</dbReference>
<dbReference type="EMBL" id="OCMF01000001">
    <property type="protein sequence ID" value="SOC78679.1"/>
    <property type="molecule type" value="Genomic_DNA"/>
</dbReference>